<dbReference type="Proteomes" id="UP000054279">
    <property type="component" value="Unassembled WGS sequence"/>
</dbReference>
<dbReference type="Pfam" id="PF22936">
    <property type="entry name" value="Pol_BBD"/>
    <property type="match status" value="1"/>
</dbReference>
<dbReference type="OrthoDB" id="2869724at2759"/>
<feature type="domain" description="Retrovirus-related Pol polyprotein from transposon TNT 1-94-like beta-barrel" evidence="1">
    <location>
        <begin position="2"/>
        <end position="76"/>
    </location>
</feature>
<dbReference type="AlphaFoldDB" id="A0A0C9ULC5"/>
<dbReference type="EMBL" id="KN837377">
    <property type="protein sequence ID" value="KIJ26271.1"/>
    <property type="molecule type" value="Genomic_DNA"/>
</dbReference>
<accession>A0A0C9ULC5</accession>
<feature type="non-terminal residue" evidence="2">
    <location>
        <position position="1"/>
    </location>
</feature>
<proteinExistence type="predicted"/>
<keyword evidence="3" id="KW-1185">Reference proteome</keyword>
<evidence type="ECO:0000259" key="1">
    <source>
        <dbReference type="Pfam" id="PF22936"/>
    </source>
</evidence>
<evidence type="ECO:0000313" key="3">
    <source>
        <dbReference type="Proteomes" id="UP000054279"/>
    </source>
</evidence>
<dbReference type="HOGENOM" id="CLU_2032243_0_0_1"/>
<dbReference type="InterPro" id="IPR054722">
    <property type="entry name" value="PolX-like_BBD"/>
</dbReference>
<protein>
    <recommendedName>
        <fullName evidence="1">Retrovirus-related Pol polyprotein from transposon TNT 1-94-like beta-barrel domain-containing protein</fullName>
    </recommendedName>
</protein>
<gene>
    <name evidence="2" type="ORF">M422DRAFT_103914</name>
</gene>
<name>A0A0C9ULC5_SPHS4</name>
<sequence length="122" mass="13341">LTPRRELFVDSTFTTLEKPIKVHLGDASVIPAVGRGTIRYLMDTPSGVVPALIPNALWVPELAASLLSVARFTDNGKHDILFDNEDCLIRSKPSGRCVASARKTSGSLYRLIARPMTSKEYA</sequence>
<feature type="non-terminal residue" evidence="2">
    <location>
        <position position="122"/>
    </location>
</feature>
<reference evidence="2 3" key="1">
    <citation type="submission" date="2014-06" db="EMBL/GenBank/DDBJ databases">
        <title>Evolutionary Origins and Diversification of the Mycorrhizal Mutualists.</title>
        <authorList>
            <consortium name="DOE Joint Genome Institute"/>
            <consortium name="Mycorrhizal Genomics Consortium"/>
            <person name="Kohler A."/>
            <person name="Kuo A."/>
            <person name="Nagy L.G."/>
            <person name="Floudas D."/>
            <person name="Copeland A."/>
            <person name="Barry K.W."/>
            <person name="Cichocki N."/>
            <person name="Veneault-Fourrey C."/>
            <person name="LaButti K."/>
            <person name="Lindquist E.A."/>
            <person name="Lipzen A."/>
            <person name="Lundell T."/>
            <person name="Morin E."/>
            <person name="Murat C."/>
            <person name="Riley R."/>
            <person name="Ohm R."/>
            <person name="Sun H."/>
            <person name="Tunlid A."/>
            <person name="Henrissat B."/>
            <person name="Grigoriev I.V."/>
            <person name="Hibbett D.S."/>
            <person name="Martin F."/>
        </authorList>
    </citation>
    <scope>NUCLEOTIDE SEQUENCE [LARGE SCALE GENOMIC DNA]</scope>
    <source>
        <strain evidence="2 3">SS14</strain>
    </source>
</reference>
<evidence type="ECO:0000313" key="2">
    <source>
        <dbReference type="EMBL" id="KIJ26271.1"/>
    </source>
</evidence>
<organism evidence="2 3">
    <name type="scientific">Sphaerobolus stellatus (strain SS14)</name>
    <dbReference type="NCBI Taxonomy" id="990650"/>
    <lineage>
        <taxon>Eukaryota</taxon>
        <taxon>Fungi</taxon>
        <taxon>Dikarya</taxon>
        <taxon>Basidiomycota</taxon>
        <taxon>Agaricomycotina</taxon>
        <taxon>Agaricomycetes</taxon>
        <taxon>Phallomycetidae</taxon>
        <taxon>Geastrales</taxon>
        <taxon>Sphaerobolaceae</taxon>
        <taxon>Sphaerobolus</taxon>
    </lineage>
</organism>